<comment type="caution">
    <text evidence="6">The sequence shown here is derived from an EMBL/GenBank/DDBJ whole genome shotgun (WGS) entry which is preliminary data.</text>
</comment>
<dbReference type="PANTHER" id="PTHR13847:SF286">
    <property type="entry name" value="D-AMINO ACID DEHYDROGENASE"/>
    <property type="match status" value="1"/>
</dbReference>
<dbReference type="Gene3D" id="3.30.9.10">
    <property type="entry name" value="D-Amino Acid Oxidase, subunit A, domain 2"/>
    <property type="match status" value="1"/>
</dbReference>
<evidence type="ECO:0000313" key="7">
    <source>
        <dbReference type="Proteomes" id="UP000377595"/>
    </source>
</evidence>
<evidence type="ECO:0000313" key="6">
    <source>
        <dbReference type="EMBL" id="GES22775.1"/>
    </source>
</evidence>
<comment type="similarity">
    <text evidence="2">Belongs to the DadA oxidoreductase family.</text>
</comment>
<name>A0A5M3XN67_9ACTN</name>
<gene>
    <name evidence="6" type="ORF">Aple_056740</name>
</gene>
<protein>
    <submittedName>
        <fullName evidence="6">FAD-dependent oxidoreductase</fullName>
    </submittedName>
</protein>
<dbReference type="InterPro" id="IPR006076">
    <property type="entry name" value="FAD-dep_OxRdtase"/>
</dbReference>
<proteinExistence type="inferred from homology"/>
<dbReference type="GO" id="GO:0005737">
    <property type="term" value="C:cytoplasm"/>
    <property type="evidence" value="ECO:0007669"/>
    <property type="project" value="TreeGrafter"/>
</dbReference>
<accession>A0A5M3XN67</accession>
<dbReference type="EMBL" id="BLAF01000034">
    <property type="protein sequence ID" value="GES22775.1"/>
    <property type="molecule type" value="Genomic_DNA"/>
</dbReference>
<dbReference type="Gene3D" id="3.50.50.60">
    <property type="entry name" value="FAD/NAD(P)-binding domain"/>
    <property type="match status" value="1"/>
</dbReference>
<dbReference type="SUPFAM" id="SSF51971">
    <property type="entry name" value="Nucleotide-binding domain"/>
    <property type="match status" value="1"/>
</dbReference>
<organism evidence="6 7">
    <name type="scientific">Acrocarpospora pleiomorpha</name>
    <dbReference type="NCBI Taxonomy" id="90975"/>
    <lineage>
        <taxon>Bacteria</taxon>
        <taxon>Bacillati</taxon>
        <taxon>Actinomycetota</taxon>
        <taxon>Actinomycetes</taxon>
        <taxon>Streptosporangiales</taxon>
        <taxon>Streptosporangiaceae</taxon>
        <taxon>Acrocarpospora</taxon>
    </lineage>
</organism>
<sequence length="367" mass="40349">MSERVVIVGGGVIGSLHAWEAVERGYEVVHLEADAEPRGATVRNHGLVWLTGRARGRDLDLALRARRRWAEIAGATGVTLRASGGLTVLYTEAEEAVARQAAELDGGRREFRVVDAEEARRINPALGGTFRAALHSPYDAILEPREVLPRLRAELRAREGYQWHGGRTAVDFAAGRVVDDLGHTHAGDRVIFCVGARREGVSARLLADAPLRRVRQQLVQTEPMDITVTTAVSDSLSLYYYPAYDVPARAALPRREPFDERHGVKLTISQRRGGEVTIGGAHLYDEPFDFAALEECDRRVIDRAERVLGRPLGRIARRWTGTYPTTLDGRGYVRREVTTGVTLVTAVVLGMTVAPAVAEETFEVFAA</sequence>
<keyword evidence="7" id="KW-1185">Reference proteome</keyword>
<keyword evidence="3" id="KW-0285">Flavoprotein</keyword>
<dbReference type="PANTHER" id="PTHR13847">
    <property type="entry name" value="SARCOSINE DEHYDROGENASE-RELATED"/>
    <property type="match status" value="1"/>
</dbReference>
<evidence type="ECO:0000259" key="5">
    <source>
        <dbReference type="Pfam" id="PF01266"/>
    </source>
</evidence>
<dbReference type="GO" id="GO:0016491">
    <property type="term" value="F:oxidoreductase activity"/>
    <property type="evidence" value="ECO:0007669"/>
    <property type="project" value="UniProtKB-KW"/>
</dbReference>
<dbReference type="OrthoDB" id="9799943at2"/>
<evidence type="ECO:0000256" key="3">
    <source>
        <dbReference type="ARBA" id="ARBA00022630"/>
    </source>
</evidence>
<dbReference type="RefSeq" id="WP_155347722.1">
    <property type="nucleotide sequence ID" value="NZ_BAAAHM010000009.1"/>
</dbReference>
<evidence type="ECO:0000256" key="4">
    <source>
        <dbReference type="ARBA" id="ARBA00023002"/>
    </source>
</evidence>
<keyword evidence="4" id="KW-0560">Oxidoreductase</keyword>
<dbReference type="InterPro" id="IPR036188">
    <property type="entry name" value="FAD/NAD-bd_sf"/>
</dbReference>
<dbReference type="Pfam" id="PF01266">
    <property type="entry name" value="DAO"/>
    <property type="match status" value="1"/>
</dbReference>
<evidence type="ECO:0000256" key="1">
    <source>
        <dbReference type="ARBA" id="ARBA00001974"/>
    </source>
</evidence>
<dbReference type="AlphaFoldDB" id="A0A5M3XN67"/>
<feature type="domain" description="FAD dependent oxidoreductase" evidence="5">
    <location>
        <begin position="4"/>
        <end position="361"/>
    </location>
</feature>
<dbReference type="Proteomes" id="UP000377595">
    <property type="component" value="Unassembled WGS sequence"/>
</dbReference>
<evidence type="ECO:0000256" key="2">
    <source>
        <dbReference type="ARBA" id="ARBA00009410"/>
    </source>
</evidence>
<comment type="cofactor">
    <cofactor evidence="1">
        <name>FAD</name>
        <dbReference type="ChEBI" id="CHEBI:57692"/>
    </cofactor>
</comment>
<reference evidence="6 7" key="1">
    <citation type="submission" date="2019-10" db="EMBL/GenBank/DDBJ databases">
        <title>Whole genome shotgun sequence of Acrocarpospora pleiomorpha NBRC 16267.</title>
        <authorList>
            <person name="Ichikawa N."/>
            <person name="Kimura A."/>
            <person name="Kitahashi Y."/>
            <person name="Komaki H."/>
            <person name="Oguchi A."/>
        </authorList>
    </citation>
    <scope>NUCLEOTIDE SEQUENCE [LARGE SCALE GENOMIC DNA]</scope>
    <source>
        <strain evidence="6 7">NBRC 16267</strain>
    </source>
</reference>